<organism evidence="16 17">
    <name type="scientific">Salinivirga cyanobacteriivorans</name>
    <dbReference type="NCBI Taxonomy" id="1307839"/>
    <lineage>
        <taxon>Bacteria</taxon>
        <taxon>Pseudomonadati</taxon>
        <taxon>Bacteroidota</taxon>
        <taxon>Bacteroidia</taxon>
        <taxon>Bacteroidales</taxon>
        <taxon>Salinivirgaceae</taxon>
        <taxon>Salinivirga</taxon>
    </lineage>
</organism>
<feature type="domain" description="PAS" evidence="14">
    <location>
        <begin position="148"/>
        <end position="196"/>
    </location>
</feature>
<dbReference type="InterPro" id="IPR005467">
    <property type="entry name" value="His_kinase_dom"/>
</dbReference>
<dbReference type="Pfam" id="PF00512">
    <property type="entry name" value="HisKA"/>
    <property type="match status" value="1"/>
</dbReference>
<dbReference type="SMART" id="SM00387">
    <property type="entry name" value="HATPase_c"/>
    <property type="match status" value="1"/>
</dbReference>
<dbReference type="Gene3D" id="3.30.450.20">
    <property type="entry name" value="PAS domain"/>
    <property type="match status" value="4"/>
</dbReference>
<dbReference type="Pfam" id="PF02518">
    <property type="entry name" value="HATPase_c"/>
    <property type="match status" value="1"/>
</dbReference>
<evidence type="ECO:0000259" key="12">
    <source>
        <dbReference type="PROSITE" id="PS50109"/>
    </source>
</evidence>
<evidence type="ECO:0000256" key="6">
    <source>
        <dbReference type="ARBA" id="ARBA00022777"/>
    </source>
</evidence>
<dbReference type="SMART" id="SM00388">
    <property type="entry name" value="HisKA"/>
    <property type="match status" value="1"/>
</dbReference>
<keyword evidence="8" id="KW-0902">Two-component regulatory system</keyword>
<dbReference type="CDD" id="cd00082">
    <property type="entry name" value="HisKA"/>
    <property type="match status" value="1"/>
</dbReference>
<evidence type="ECO:0000256" key="8">
    <source>
        <dbReference type="ARBA" id="ARBA00023012"/>
    </source>
</evidence>
<dbReference type="SMART" id="SM00448">
    <property type="entry name" value="REC"/>
    <property type="match status" value="1"/>
</dbReference>
<keyword evidence="4 16" id="KW-0808">Transferase</keyword>
<dbReference type="EMBL" id="CP013118">
    <property type="protein sequence ID" value="ALO14165.1"/>
    <property type="molecule type" value="Genomic_DNA"/>
</dbReference>
<dbReference type="SUPFAM" id="SSF55874">
    <property type="entry name" value="ATPase domain of HSP90 chaperone/DNA topoisomerase II/histidine kinase"/>
    <property type="match status" value="1"/>
</dbReference>
<dbReference type="EC" id="2.7.13.3" evidence="2"/>
<evidence type="ECO:0000256" key="9">
    <source>
        <dbReference type="ARBA" id="ARBA00064003"/>
    </source>
</evidence>
<evidence type="ECO:0000256" key="5">
    <source>
        <dbReference type="ARBA" id="ARBA00022741"/>
    </source>
</evidence>
<dbReference type="PROSITE" id="PS50113">
    <property type="entry name" value="PAC"/>
    <property type="match status" value="1"/>
</dbReference>
<dbReference type="InterPro" id="IPR035965">
    <property type="entry name" value="PAS-like_dom_sf"/>
</dbReference>
<dbReference type="PROSITE" id="PS50110">
    <property type="entry name" value="RESPONSE_REGULATORY"/>
    <property type="match status" value="1"/>
</dbReference>
<dbReference type="STRING" id="1307839.L21SP5_00489"/>
<dbReference type="Pfam" id="PF08447">
    <property type="entry name" value="PAS_3"/>
    <property type="match status" value="1"/>
</dbReference>
<evidence type="ECO:0000256" key="4">
    <source>
        <dbReference type="ARBA" id="ARBA00022679"/>
    </source>
</evidence>
<dbReference type="PROSITE" id="PS50112">
    <property type="entry name" value="PAS"/>
    <property type="match status" value="2"/>
</dbReference>
<dbReference type="SUPFAM" id="SSF47384">
    <property type="entry name" value="Homodimeric domain of signal transducing histidine kinase"/>
    <property type="match status" value="1"/>
</dbReference>
<dbReference type="InterPro" id="IPR003594">
    <property type="entry name" value="HATPase_dom"/>
</dbReference>
<dbReference type="CDD" id="cd00130">
    <property type="entry name" value="PAS"/>
    <property type="match status" value="1"/>
</dbReference>
<feature type="domain" description="PAS" evidence="14">
    <location>
        <begin position="377"/>
        <end position="450"/>
    </location>
</feature>
<dbReference type="PROSITE" id="PS50109">
    <property type="entry name" value="HIS_KIN"/>
    <property type="match status" value="1"/>
</dbReference>
<dbReference type="AlphaFoldDB" id="A0A0S2HVZ6"/>
<proteinExistence type="predicted"/>
<feature type="modified residue" description="4-aspartylphosphate" evidence="11">
    <location>
        <position position="818"/>
    </location>
</feature>
<dbReference type="CDD" id="cd17546">
    <property type="entry name" value="REC_hyHK_CKI1_RcsC-like"/>
    <property type="match status" value="1"/>
</dbReference>
<evidence type="ECO:0000313" key="16">
    <source>
        <dbReference type="EMBL" id="ALO14165.1"/>
    </source>
</evidence>
<keyword evidence="7" id="KW-0067">ATP-binding</keyword>
<dbReference type="InterPro" id="IPR003661">
    <property type="entry name" value="HisK_dim/P_dom"/>
</dbReference>
<keyword evidence="5" id="KW-0547">Nucleotide-binding</keyword>
<dbReference type="InterPro" id="IPR011006">
    <property type="entry name" value="CheY-like_superfamily"/>
</dbReference>
<sequence>MAYKPKGYFDYLDEPVLVYQLDKEGIPGNILYSNARAQEVLQYEPQDLLSRTICDICDISLNKSLDEIHKAAKNQASTIQIAFITGRESIVKLSVAIDISGNNEERIVEMVFTGLNLNTKESAEDVDRFYRMASHLHEGLAILEDRQIVYTNKAMEEITGFSAADINTLLESVESLAAPEEKNRVKNMLEEMQKNPDQKHILDFWIVTKQGERKFIHNSYSQRKTSRSVIQYVVTQDITQRKIAENIVKQKEQEFKSLAENSHGIIALFNRELQCMYINPEGARLLDKAADELINNPLSEFGFSEEVYANVKNKIINIFSQREREEFEINIASSEGQKYLNCVVIPETFVEGVMDTALAICSDETTLKQTELELAQLKNRYRLIINNLSDIIWILNSDFGTEYISPSVQKMFGYTVEEYLQLEYKDTYDEDGLSALNEMISHISQGLKTENIQQIKQSYIFETKAKCKDGSYVWVEIIARPMFDKQSQFVGMNGVTRDISKRKKAELDLVDAKEKAIEADRLKSAFLANMSHEIRTPMNAIIGFTDLLNEDDVDKDTREEYVELINSNSTHLLKLIDDIIDISKIEAGELKIDKTEIDLKTLFNDLYHVQLEALKNANKSNKVELNYDLPAENIAIVTDPMRLKQIMTNLISNSIKFTSEGTIRYGITIHDKDFVRFFVTDTGVGMTDEKLTYIFDRFRQVEEHTSRQYQGSGLGLAISKQLVTLLGGEIWVESEIGKGTSFYFTLPHQWEGDPQFEKAIEEKEEDIYNVLIVEDDDTNYQLLKEILKPRNYRIFRAYDGIEALEINEDEDLDIILMDIQLPRMDGYEATQRIRQEDADLPIIAQTAYANYNDVVKSLDAGCNDFIAKPIKRKKLLAMIDKYMHKEN</sequence>
<evidence type="ECO:0000256" key="1">
    <source>
        <dbReference type="ARBA" id="ARBA00000085"/>
    </source>
</evidence>
<feature type="domain" description="PAC" evidence="15">
    <location>
        <begin position="459"/>
        <end position="511"/>
    </location>
</feature>
<dbReference type="InterPro" id="IPR001610">
    <property type="entry name" value="PAC"/>
</dbReference>
<evidence type="ECO:0000256" key="3">
    <source>
        <dbReference type="ARBA" id="ARBA00022553"/>
    </source>
</evidence>
<dbReference type="InterPro" id="IPR000014">
    <property type="entry name" value="PAS"/>
</dbReference>
<feature type="domain" description="Histidine kinase" evidence="12">
    <location>
        <begin position="529"/>
        <end position="750"/>
    </location>
</feature>
<evidence type="ECO:0000313" key="17">
    <source>
        <dbReference type="Proteomes" id="UP000064893"/>
    </source>
</evidence>
<dbReference type="InterPro" id="IPR000700">
    <property type="entry name" value="PAS-assoc_C"/>
</dbReference>
<dbReference type="SMART" id="SM00091">
    <property type="entry name" value="PAS"/>
    <property type="match status" value="4"/>
</dbReference>
<dbReference type="GO" id="GO:0005524">
    <property type="term" value="F:ATP binding"/>
    <property type="evidence" value="ECO:0007669"/>
    <property type="project" value="UniProtKB-KW"/>
</dbReference>
<reference evidence="16 17" key="1">
    <citation type="submission" date="2015-11" db="EMBL/GenBank/DDBJ databases">
        <title>Description and complete genome sequence of a novel strain predominating in hypersaline microbial mats and representing a new family of the Bacteriodetes phylum.</title>
        <authorList>
            <person name="Spring S."/>
            <person name="Bunk B."/>
            <person name="Sproer C."/>
            <person name="Klenk H.-P."/>
        </authorList>
    </citation>
    <scope>NUCLEOTIDE SEQUENCE [LARGE SCALE GENOMIC DNA]</scope>
    <source>
        <strain evidence="16 17">L21-Spi-D4</strain>
    </source>
</reference>
<keyword evidence="6" id="KW-0418">Kinase</keyword>
<dbReference type="PRINTS" id="PR00344">
    <property type="entry name" value="BCTRLSENSOR"/>
</dbReference>
<dbReference type="Gene3D" id="3.30.565.10">
    <property type="entry name" value="Histidine kinase-like ATPase, C-terminal domain"/>
    <property type="match status" value="1"/>
</dbReference>
<evidence type="ECO:0000256" key="7">
    <source>
        <dbReference type="ARBA" id="ARBA00022840"/>
    </source>
</evidence>
<dbReference type="Gene3D" id="1.10.287.130">
    <property type="match status" value="1"/>
</dbReference>
<dbReference type="SUPFAM" id="SSF52172">
    <property type="entry name" value="CheY-like"/>
    <property type="match status" value="1"/>
</dbReference>
<dbReference type="Gene3D" id="3.40.50.2300">
    <property type="match status" value="1"/>
</dbReference>
<evidence type="ECO:0000256" key="11">
    <source>
        <dbReference type="PROSITE-ProRule" id="PRU00169"/>
    </source>
</evidence>
<name>A0A0S2HVZ6_9BACT</name>
<keyword evidence="3 11" id="KW-0597">Phosphoprotein</keyword>
<dbReference type="PANTHER" id="PTHR43047:SF72">
    <property type="entry name" value="OSMOSENSING HISTIDINE PROTEIN KINASE SLN1"/>
    <property type="match status" value="1"/>
</dbReference>
<dbReference type="SMART" id="SM00086">
    <property type="entry name" value="PAC"/>
    <property type="match status" value="1"/>
</dbReference>
<keyword evidence="17" id="KW-1185">Reference proteome</keyword>
<accession>A0A0S2HVZ6</accession>
<protein>
    <recommendedName>
        <fullName evidence="10">Sensory/regulatory protein RpfC</fullName>
        <ecNumber evidence="2">2.7.13.3</ecNumber>
    </recommendedName>
</protein>
<gene>
    <name evidence="16" type="primary">arcB_2</name>
    <name evidence="16" type="ORF">L21SP5_00489</name>
</gene>
<evidence type="ECO:0000256" key="10">
    <source>
        <dbReference type="ARBA" id="ARBA00068150"/>
    </source>
</evidence>
<dbReference type="FunFam" id="1.10.287.130:FF:000002">
    <property type="entry name" value="Two-component osmosensing histidine kinase"/>
    <property type="match status" value="1"/>
</dbReference>
<dbReference type="FunFam" id="3.30.565.10:FF:000010">
    <property type="entry name" value="Sensor histidine kinase RcsC"/>
    <property type="match status" value="1"/>
</dbReference>
<dbReference type="PANTHER" id="PTHR43047">
    <property type="entry name" value="TWO-COMPONENT HISTIDINE PROTEIN KINASE"/>
    <property type="match status" value="1"/>
</dbReference>
<feature type="domain" description="Response regulatory" evidence="13">
    <location>
        <begin position="769"/>
        <end position="883"/>
    </location>
</feature>
<dbReference type="CDD" id="cd16922">
    <property type="entry name" value="HATPase_EvgS-ArcB-TorS-like"/>
    <property type="match status" value="1"/>
</dbReference>
<dbReference type="InterPro" id="IPR013655">
    <property type="entry name" value="PAS_fold_3"/>
</dbReference>
<evidence type="ECO:0000256" key="2">
    <source>
        <dbReference type="ARBA" id="ARBA00012438"/>
    </source>
</evidence>
<dbReference type="InterPro" id="IPR004358">
    <property type="entry name" value="Sig_transdc_His_kin-like_C"/>
</dbReference>
<dbReference type="GO" id="GO:0009927">
    <property type="term" value="F:histidine phosphotransfer kinase activity"/>
    <property type="evidence" value="ECO:0007669"/>
    <property type="project" value="TreeGrafter"/>
</dbReference>
<dbReference type="InterPro" id="IPR001789">
    <property type="entry name" value="Sig_transdc_resp-reg_receiver"/>
</dbReference>
<evidence type="ECO:0000259" key="14">
    <source>
        <dbReference type="PROSITE" id="PS50112"/>
    </source>
</evidence>
<dbReference type="Proteomes" id="UP000064893">
    <property type="component" value="Chromosome"/>
</dbReference>
<dbReference type="InterPro" id="IPR036890">
    <property type="entry name" value="HATPase_C_sf"/>
</dbReference>
<dbReference type="InterPro" id="IPR036097">
    <property type="entry name" value="HisK_dim/P_sf"/>
</dbReference>
<dbReference type="KEGG" id="blq:L21SP5_00489"/>
<evidence type="ECO:0000259" key="15">
    <source>
        <dbReference type="PROSITE" id="PS50113"/>
    </source>
</evidence>
<dbReference type="NCBIfam" id="TIGR00229">
    <property type="entry name" value="sensory_box"/>
    <property type="match status" value="2"/>
</dbReference>
<dbReference type="SUPFAM" id="SSF55785">
    <property type="entry name" value="PYP-like sensor domain (PAS domain)"/>
    <property type="match status" value="4"/>
</dbReference>
<dbReference type="Pfam" id="PF00072">
    <property type="entry name" value="Response_reg"/>
    <property type="match status" value="1"/>
</dbReference>
<comment type="catalytic activity">
    <reaction evidence="1">
        <text>ATP + protein L-histidine = ADP + protein N-phospho-L-histidine.</text>
        <dbReference type="EC" id="2.7.13.3"/>
    </reaction>
</comment>
<dbReference type="Pfam" id="PF13426">
    <property type="entry name" value="PAS_9"/>
    <property type="match status" value="2"/>
</dbReference>
<dbReference type="OrthoDB" id="9796457at2"/>
<dbReference type="GO" id="GO:0005886">
    <property type="term" value="C:plasma membrane"/>
    <property type="evidence" value="ECO:0007669"/>
    <property type="project" value="TreeGrafter"/>
</dbReference>
<dbReference type="GO" id="GO:0000155">
    <property type="term" value="F:phosphorelay sensor kinase activity"/>
    <property type="evidence" value="ECO:0007669"/>
    <property type="project" value="InterPro"/>
</dbReference>
<comment type="subunit">
    <text evidence="9">At low DSF concentrations, interacts with RpfF.</text>
</comment>
<evidence type="ECO:0000259" key="13">
    <source>
        <dbReference type="PROSITE" id="PS50110"/>
    </source>
</evidence>
<dbReference type="RefSeq" id="WP_057951740.1">
    <property type="nucleotide sequence ID" value="NZ_CP013118.1"/>
</dbReference>